<name>A0A0G4GUR9_9ALVE</name>
<reference evidence="4" key="1">
    <citation type="submission" date="2014-11" db="EMBL/GenBank/DDBJ databases">
        <authorList>
            <person name="Otto D Thomas"/>
            <person name="Naeem Raeece"/>
        </authorList>
    </citation>
    <scope>NUCLEOTIDE SEQUENCE</scope>
</reference>
<dbReference type="GO" id="GO:0003723">
    <property type="term" value="F:RNA binding"/>
    <property type="evidence" value="ECO:0007669"/>
    <property type="project" value="TreeGrafter"/>
</dbReference>
<sequence length="175" mass="19358">MVKKIQLKTKKQGIPKGKLLANPAKLKPGLEPGRILILLNGRFKGKRVVFLKTLGHTGMLLVTGPYEVNGVPLKRVPQAYTIVTSAKVDVKALKGLDKISEAFFNREKAKKTKQGEDEFFASQQPTAAALPEAKKATQKEIDAGIMSGLKDEILKKYLKTRFSLSDKDKPHAMKF</sequence>
<dbReference type="GO" id="GO:0000027">
    <property type="term" value="P:ribosomal large subunit assembly"/>
    <property type="evidence" value="ECO:0007669"/>
    <property type="project" value="TreeGrafter"/>
</dbReference>
<dbReference type="SUPFAM" id="SSF50104">
    <property type="entry name" value="Translation proteins SH3-like domain"/>
    <property type="match status" value="1"/>
</dbReference>
<organism evidence="4">
    <name type="scientific">Chromera velia CCMP2878</name>
    <dbReference type="NCBI Taxonomy" id="1169474"/>
    <lineage>
        <taxon>Eukaryota</taxon>
        <taxon>Sar</taxon>
        <taxon>Alveolata</taxon>
        <taxon>Colpodellida</taxon>
        <taxon>Chromeraceae</taxon>
        <taxon>Chromera</taxon>
    </lineage>
</organism>
<dbReference type="InterPro" id="IPR014722">
    <property type="entry name" value="Rib_uL2_dom2"/>
</dbReference>
<evidence type="ECO:0008006" key="5">
    <source>
        <dbReference type="Google" id="ProtNLM"/>
    </source>
</evidence>
<dbReference type="AlphaFoldDB" id="A0A0G4GUR9"/>
<dbReference type="InterPro" id="IPR000915">
    <property type="entry name" value="60S_ribosomal_eL6"/>
</dbReference>
<evidence type="ECO:0000256" key="3">
    <source>
        <dbReference type="ARBA" id="ARBA00023274"/>
    </source>
</evidence>
<dbReference type="PANTHER" id="PTHR10715:SF0">
    <property type="entry name" value="LARGE RIBOSOMAL SUBUNIT PROTEIN EL6"/>
    <property type="match status" value="1"/>
</dbReference>
<proteinExistence type="inferred from homology"/>
<dbReference type="PANTHER" id="PTHR10715">
    <property type="entry name" value="60S RIBOSOMAL PROTEIN L6"/>
    <property type="match status" value="1"/>
</dbReference>
<keyword evidence="3" id="KW-0687">Ribonucleoprotein</keyword>
<evidence type="ECO:0000313" key="4">
    <source>
        <dbReference type="EMBL" id="CEM34528.1"/>
    </source>
</evidence>
<dbReference type="Pfam" id="PF01159">
    <property type="entry name" value="Ribosomal_L6e"/>
    <property type="match status" value="1"/>
</dbReference>
<dbReference type="VEuPathDB" id="CryptoDB:Cvel_23460"/>
<dbReference type="PhylomeDB" id="A0A0G4GUR9"/>
<evidence type="ECO:0000256" key="2">
    <source>
        <dbReference type="ARBA" id="ARBA00022980"/>
    </source>
</evidence>
<dbReference type="EMBL" id="CDMZ01001568">
    <property type="protein sequence ID" value="CEM34528.1"/>
    <property type="molecule type" value="Genomic_DNA"/>
</dbReference>
<dbReference type="InterPro" id="IPR008991">
    <property type="entry name" value="Translation_prot_SH3-like_sf"/>
</dbReference>
<accession>A0A0G4GUR9</accession>
<gene>
    <name evidence="4" type="ORF">Cvel_23460</name>
</gene>
<dbReference type="GO" id="GO:0003735">
    <property type="term" value="F:structural constituent of ribosome"/>
    <property type="evidence" value="ECO:0007669"/>
    <property type="project" value="InterPro"/>
</dbReference>
<dbReference type="GO" id="GO:0022625">
    <property type="term" value="C:cytosolic large ribosomal subunit"/>
    <property type="evidence" value="ECO:0007669"/>
    <property type="project" value="TreeGrafter"/>
</dbReference>
<dbReference type="GO" id="GO:0002181">
    <property type="term" value="P:cytoplasmic translation"/>
    <property type="evidence" value="ECO:0007669"/>
    <property type="project" value="TreeGrafter"/>
</dbReference>
<comment type="similarity">
    <text evidence="1">Belongs to the eukaryotic ribosomal protein eL6 family.</text>
</comment>
<keyword evidence="2" id="KW-0689">Ribosomal protein</keyword>
<protein>
    <recommendedName>
        <fullName evidence="5">60S ribosomal protein L6</fullName>
    </recommendedName>
</protein>
<evidence type="ECO:0000256" key="1">
    <source>
        <dbReference type="ARBA" id="ARBA00010592"/>
    </source>
</evidence>
<dbReference type="Gene3D" id="2.30.30.30">
    <property type="match status" value="1"/>
</dbReference>
<dbReference type="CDD" id="cd13156">
    <property type="entry name" value="KOW_RPL6"/>
    <property type="match status" value="1"/>
</dbReference>
<dbReference type="InterPro" id="IPR041997">
    <property type="entry name" value="Ribosomal_eL6_KOW"/>
</dbReference>